<dbReference type="EMBL" id="QASA01000001">
    <property type="protein sequence ID" value="RDC65287.1"/>
    <property type="molecule type" value="Genomic_DNA"/>
</dbReference>
<evidence type="ECO:0000256" key="1">
    <source>
        <dbReference type="SAM" id="Phobius"/>
    </source>
</evidence>
<keyword evidence="2" id="KW-0732">Signal</keyword>
<evidence type="ECO:0008006" key="5">
    <source>
        <dbReference type="Google" id="ProtNLM"/>
    </source>
</evidence>
<keyword evidence="4" id="KW-1185">Reference proteome</keyword>
<sequence>MLKYLFIFFMLISVVPMPNTMAQATDQTTVQATSDAGSASDVEMADTLRRDGKIYVVVAVIVTVLAGLILYLIRLDRKVSKLEQQLKS</sequence>
<evidence type="ECO:0000313" key="3">
    <source>
        <dbReference type="EMBL" id="RDC65287.1"/>
    </source>
</evidence>
<dbReference type="Pfam" id="PF20077">
    <property type="entry name" value="CcmD_alt"/>
    <property type="match status" value="1"/>
</dbReference>
<feature type="chain" id="PRO_5016728017" description="CcmD family protein" evidence="2">
    <location>
        <begin position="23"/>
        <end position="88"/>
    </location>
</feature>
<name>A0A369QPW7_9BACT</name>
<evidence type="ECO:0000256" key="2">
    <source>
        <dbReference type="SAM" id="SignalP"/>
    </source>
</evidence>
<dbReference type="Proteomes" id="UP000253919">
    <property type="component" value="Unassembled WGS sequence"/>
</dbReference>
<accession>A0A369QPW7</accession>
<feature type="signal peptide" evidence="2">
    <location>
        <begin position="1"/>
        <end position="22"/>
    </location>
</feature>
<protein>
    <recommendedName>
        <fullName evidence="5">CcmD family protein</fullName>
    </recommendedName>
</protein>
<gene>
    <name evidence="3" type="ORF">AHMF7616_03917</name>
</gene>
<feature type="transmembrane region" description="Helical" evidence="1">
    <location>
        <begin position="54"/>
        <end position="73"/>
    </location>
</feature>
<keyword evidence="1" id="KW-0472">Membrane</keyword>
<dbReference type="AlphaFoldDB" id="A0A369QPW7"/>
<organism evidence="3 4">
    <name type="scientific">Adhaeribacter pallidiroseus</name>
    <dbReference type="NCBI Taxonomy" id="2072847"/>
    <lineage>
        <taxon>Bacteria</taxon>
        <taxon>Pseudomonadati</taxon>
        <taxon>Bacteroidota</taxon>
        <taxon>Cytophagia</taxon>
        <taxon>Cytophagales</taxon>
        <taxon>Hymenobacteraceae</taxon>
        <taxon>Adhaeribacter</taxon>
    </lineage>
</organism>
<keyword evidence="1" id="KW-1133">Transmembrane helix</keyword>
<evidence type="ECO:0000313" key="4">
    <source>
        <dbReference type="Proteomes" id="UP000253919"/>
    </source>
</evidence>
<keyword evidence="1" id="KW-0812">Transmembrane</keyword>
<comment type="caution">
    <text evidence="3">The sequence shown here is derived from an EMBL/GenBank/DDBJ whole genome shotgun (WGS) entry which is preliminary data.</text>
</comment>
<proteinExistence type="predicted"/>
<reference evidence="3 4" key="1">
    <citation type="submission" date="2018-04" db="EMBL/GenBank/DDBJ databases">
        <title>Adhaeribacter sp. HMF7616 genome sequencing and assembly.</title>
        <authorList>
            <person name="Kang H."/>
            <person name="Kang J."/>
            <person name="Cha I."/>
            <person name="Kim H."/>
            <person name="Joh K."/>
        </authorList>
    </citation>
    <scope>NUCLEOTIDE SEQUENCE [LARGE SCALE GENOMIC DNA]</scope>
    <source>
        <strain evidence="3 4">HMF7616</strain>
    </source>
</reference>